<dbReference type="EMBL" id="RQJP01000002">
    <property type="protein sequence ID" value="RRB14882.1"/>
    <property type="molecule type" value="Genomic_DNA"/>
</dbReference>
<dbReference type="GO" id="GO:0016706">
    <property type="term" value="F:2-oxoglutarate-dependent dioxygenase activity"/>
    <property type="evidence" value="ECO:0007669"/>
    <property type="project" value="UniProtKB-ARBA"/>
</dbReference>
<dbReference type="RefSeq" id="WP_124906484.1">
    <property type="nucleotide sequence ID" value="NZ_RQJP01000002.1"/>
</dbReference>
<keyword evidence="1" id="KW-0175">Coiled coil</keyword>
<protein>
    <submittedName>
        <fullName evidence="2">Phytanoyl-CoA dioxygenase family protein</fullName>
    </submittedName>
</protein>
<keyword evidence="2" id="KW-0560">Oxidoreductase</keyword>
<dbReference type="AlphaFoldDB" id="A0A3P1CNI9"/>
<name>A0A3P1CNI9_9BACT</name>
<dbReference type="Gene3D" id="2.60.120.620">
    <property type="entry name" value="q2cbj1_9rhob like domain"/>
    <property type="match status" value="1"/>
</dbReference>
<accession>A0A3P1CNI9</accession>
<reference evidence="2 3" key="1">
    <citation type="submission" date="2018-11" db="EMBL/GenBank/DDBJ databases">
        <authorList>
            <person name="Zhou Z."/>
            <person name="Wang G."/>
        </authorList>
    </citation>
    <scope>NUCLEOTIDE SEQUENCE [LARGE SCALE GENOMIC DNA]</scope>
    <source>
        <strain evidence="2 3">KCTC42998</strain>
    </source>
</reference>
<organism evidence="2 3">
    <name type="scientific">Larkinella knui</name>
    <dbReference type="NCBI Taxonomy" id="2025310"/>
    <lineage>
        <taxon>Bacteria</taxon>
        <taxon>Pseudomonadati</taxon>
        <taxon>Bacteroidota</taxon>
        <taxon>Cytophagia</taxon>
        <taxon>Cytophagales</taxon>
        <taxon>Spirosomataceae</taxon>
        <taxon>Larkinella</taxon>
    </lineage>
</organism>
<dbReference type="Proteomes" id="UP000274271">
    <property type="component" value="Unassembled WGS sequence"/>
</dbReference>
<gene>
    <name evidence="2" type="ORF">EHT87_09960</name>
</gene>
<sequence length="258" mass="29735">MDTQQLKESYDRDGYLFMPGFLSEEEMHELNEKLASYLQDVVPGLPPQRAVYQDPTDPGSLVQLFYMDQYDSYYNYLLNDSKFRWLAELLLGERVIPQNLEFFNKPPRIGKPTPPHQDNYYFMLTPPAAVTLWLALEEVDAENGCVRYVRGSHQQGMRPHGRTKTVGFSQGMTDFGTENDWANEVALPAKPGDLLIHHSMTVHWADGNQSLTRTRRALGFIYFAESAREDKVKKEAYQRELKAQKEAYLEELKAQANS</sequence>
<dbReference type="OrthoDB" id="9814777at2"/>
<proteinExistence type="predicted"/>
<dbReference type="SUPFAM" id="SSF51197">
    <property type="entry name" value="Clavaminate synthase-like"/>
    <property type="match status" value="1"/>
</dbReference>
<evidence type="ECO:0000313" key="2">
    <source>
        <dbReference type="EMBL" id="RRB14882.1"/>
    </source>
</evidence>
<feature type="coiled-coil region" evidence="1">
    <location>
        <begin position="227"/>
        <end position="258"/>
    </location>
</feature>
<dbReference type="PANTHER" id="PTHR20883">
    <property type="entry name" value="PHYTANOYL-COA DIOXYGENASE DOMAIN CONTAINING 1"/>
    <property type="match status" value="1"/>
</dbReference>
<dbReference type="PANTHER" id="PTHR20883:SF46">
    <property type="entry name" value="PHYTANOYL-COA HYDROXYLASE"/>
    <property type="match status" value="1"/>
</dbReference>
<evidence type="ECO:0000256" key="1">
    <source>
        <dbReference type="SAM" id="Coils"/>
    </source>
</evidence>
<keyword evidence="3" id="KW-1185">Reference proteome</keyword>
<dbReference type="Pfam" id="PF05721">
    <property type="entry name" value="PhyH"/>
    <property type="match status" value="1"/>
</dbReference>
<comment type="caution">
    <text evidence="2">The sequence shown here is derived from an EMBL/GenBank/DDBJ whole genome shotgun (WGS) entry which is preliminary data.</text>
</comment>
<keyword evidence="2" id="KW-0223">Dioxygenase</keyword>
<dbReference type="InterPro" id="IPR008775">
    <property type="entry name" value="Phytyl_CoA_dOase-like"/>
</dbReference>
<dbReference type="GO" id="GO:0005506">
    <property type="term" value="F:iron ion binding"/>
    <property type="evidence" value="ECO:0007669"/>
    <property type="project" value="UniProtKB-ARBA"/>
</dbReference>
<evidence type="ECO:0000313" key="3">
    <source>
        <dbReference type="Proteomes" id="UP000274271"/>
    </source>
</evidence>